<dbReference type="EMBL" id="PVLV01000436">
    <property type="protein sequence ID" value="PRH76748.1"/>
    <property type="molecule type" value="Genomic_DNA"/>
</dbReference>
<protein>
    <submittedName>
        <fullName evidence="1">Uncharacterized protein</fullName>
    </submittedName>
</protein>
<dbReference type="RefSeq" id="WP_105870984.1">
    <property type="nucleotide sequence ID" value="NZ_PVLV01000436.1"/>
</dbReference>
<name>A0A2S9PQQ3_9ACTN</name>
<comment type="caution">
    <text evidence="1">The sequence shown here is derived from an EMBL/GenBank/DDBJ whole genome shotgun (WGS) entry which is preliminary data.</text>
</comment>
<dbReference type="Proteomes" id="UP000239322">
    <property type="component" value="Unassembled WGS sequence"/>
</dbReference>
<accession>A0A2S9PQQ3</accession>
<proteinExistence type="predicted"/>
<dbReference type="OrthoDB" id="4216982at2"/>
<evidence type="ECO:0000313" key="2">
    <source>
        <dbReference type="Proteomes" id="UP000239322"/>
    </source>
</evidence>
<reference evidence="1 2" key="1">
    <citation type="submission" date="2018-03" db="EMBL/GenBank/DDBJ databases">
        <title>Novel Streptomyces sp. from soil.</title>
        <authorList>
            <person name="Tan G.Y.A."/>
            <person name="Lee Z.Y."/>
        </authorList>
    </citation>
    <scope>NUCLEOTIDE SEQUENCE [LARGE SCALE GENOMIC DNA]</scope>
    <source>
        <strain evidence="1 2">ST5x</strain>
    </source>
</reference>
<keyword evidence="2" id="KW-1185">Reference proteome</keyword>
<dbReference type="AlphaFoldDB" id="A0A2S9PQQ3"/>
<organism evidence="1 2">
    <name type="scientific">Streptomyces solincola</name>
    <dbReference type="NCBI Taxonomy" id="2100817"/>
    <lineage>
        <taxon>Bacteria</taxon>
        <taxon>Bacillati</taxon>
        <taxon>Actinomycetota</taxon>
        <taxon>Actinomycetes</taxon>
        <taxon>Kitasatosporales</taxon>
        <taxon>Streptomycetaceae</taxon>
        <taxon>Streptomyces</taxon>
    </lineage>
</organism>
<evidence type="ECO:0000313" key="1">
    <source>
        <dbReference type="EMBL" id="PRH76748.1"/>
    </source>
</evidence>
<gene>
    <name evidence="1" type="ORF">C6N75_23990</name>
</gene>
<sequence length="346" mass="38560">MSSIDYDKIRADARAEVDAELAEVTDPRERRTLAEEIRDQAFMELSMLKEERQQLVASAALYEYAPDLHEKFGIARTHLRRLTMTLLHDDLDREEQINPPSWPADRAEAARNAGIPHHKDVVQKAAVICARYEGAAARRSAAIAHLEDAGEMLRTAGGRVRVDPMERPDFATIREQARQEIVDELTAADGAPEDRLRRAAEAVDLWEEKVAELLPKRDAAMCSLAFYTTAQGVYFSAGINRNACNRVLARVLKVPSVADLPKRDKQPAAARAAGVRFVKNAERKLPKIATEYEAAKARQAAAIQIRNELIPVMNAEPYGWGPLRIAEAIDRDDKIVRRILPAGESA</sequence>